<protein>
    <submittedName>
        <fullName evidence="1">Uncharacterized protein</fullName>
    </submittedName>
</protein>
<reference evidence="1 2" key="1">
    <citation type="journal article" date="2023" name="Nucleic Acids Res.">
        <title>The hologenome of Daphnia magna reveals possible DNA methylation and microbiome-mediated evolution of the host genome.</title>
        <authorList>
            <person name="Chaturvedi A."/>
            <person name="Li X."/>
            <person name="Dhandapani V."/>
            <person name="Marshall H."/>
            <person name="Kissane S."/>
            <person name="Cuenca-Cambronero M."/>
            <person name="Asole G."/>
            <person name="Calvet F."/>
            <person name="Ruiz-Romero M."/>
            <person name="Marangio P."/>
            <person name="Guigo R."/>
            <person name="Rago D."/>
            <person name="Mirbahai L."/>
            <person name="Eastwood N."/>
            <person name="Colbourne J.K."/>
            <person name="Zhou J."/>
            <person name="Mallon E."/>
            <person name="Orsini L."/>
        </authorList>
    </citation>
    <scope>NUCLEOTIDE SEQUENCE [LARGE SCALE GENOMIC DNA]</scope>
    <source>
        <strain evidence="1">LRV0_1</strain>
    </source>
</reference>
<comment type="caution">
    <text evidence="1">The sequence shown here is derived from an EMBL/GenBank/DDBJ whole genome shotgun (WGS) entry which is preliminary data.</text>
</comment>
<evidence type="ECO:0000313" key="1">
    <source>
        <dbReference type="EMBL" id="KAK4006673.1"/>
    </source>
</evidence>
<proteinExistence type="predicted"/>
<organism evidence="1 2">
    <name type="scientific">Daphnia magna</name>
    <dbReference type="NCBI Taxonomy" id="35525"/>
    <lineage>
        <taxon>Eukaryota</taxon>
        <taxon>Metazoa</taxon>
        <taxon>Ecdysozoa</taxon>
        <taxon>Arthropoda</taxon>
        <taxon>Crustacea</taxon>
        <taxon>Branchiopoda</taxon>
        <taxon>Diplostraca</taxon>
        <taxon>Cladocera</taxon>
        <taxon>Anomopoda</taxon>
        <taxon>Daphniidae</taxon>
        <taxon>Daphnia</taxon>
    </lineage>
</organism>
<keyword evidence="2" id="KW-1185">Reference proteome</keyword>
<name>A0ABQ9Z1A8_9CRUS</name>
<evidence type="ECO:0000313" key="2">
    <source>
        <dbReference type="Proteomes" id="UP001234178"/>
    </source>
</evidence>
<sequence>MSQGDVGAISLTGSDTQPKQTCGYCCKKYKGKKDSRFCCKLYFYGHQKMASNKTAQIINSLSQGAIAGGGDPRKFCHVNRKKQCQTLEEDQIEKKKIRYEDLSSIMEDKDLTLLDSLNKEEIVVKLLTVIEYIKLQQERVMQLEANLVDLKLVFADAMTDQFVHQRSSPPVFTLKEDLHHAGKPSYTEATKVQQAPVLVASIAAGAAPADRISLAEMENCWNPVWGVLFHHRSDKRATIFMSGSTTRWTWNARNPSWNPKRNQTIGVSLILFLVLPNCTLR</sequence>
<accession>A0ABQ9Z1A8</accession>
<dbReference type="EMBL" id="JAOYFB010000002">
    <property type="protein sequence ID" value="KAK4006673.1"/>
    <property type="molecule type" value="Genomic_DNA"/>
</dbReference>
<gene>
    <name evidence="1" type="ORF">OUZ56_011831</name>
</gene>
<dbReference type="Proteomes" id="UP001234178">
    <property type="component" value="Unassembled WGS sequence"/>
</dbReference>